<gene>
    <name evidence="3" type="ORF">DVJ83_16320</name>
</gene>
<dbReference type="InterPro" id="IPR048301">
    <property type="entry name" value="NucS_C"/>
</dbReference>
<accession>A0A345ILZ3</accession>
<dbReference type="Gene3D" id="3.40.1350.10">
    <property type="match status" value="1"/>
</dbReference>
<sequence>MPVETSIWKISQSVEKVPFIPLALESKLQAALEQNLEILDSGLMLIGRQVRTENNKFIDLLAVDDEGHLHVIELKKGVTPRDVVAQALDYAAWVRKLGLEDIQGIYASLQPGKKFTDDFTATFDAPLPDTVNENHQITIVASDIDPGTERIVQYLVEYGVPINVVSFKHFQVAGEEFLVRSWLIDPDDVTTEAPATKAKKEPWNGQDFYVTFKEQEWRDWDDAVKYGFISAGKGRKYSRMLQRLQPGHRVAAYIPQVGYVGVGTVTASAVPIKDFKFVIDGTDQKAQTLTFKATDALHDFDDPDLSEWLVGVEWQHTLPREQALFGQGLFSNPYIACKLTDPHTLHELAKRFPQAFQEGSLTGDTASS</sequence>
<reference evidence="3 4" key="1">
    <citation type="submission" date="2018-07" db="EMBL/GenBank/DDBJ databases">
        <title>Complete Genome and Methylome Analysis of Deinococcus wulumuqiensis NEB 479.</title>
        <authorList>
            <person name="Fomenkov A."/>
            <person name="Luyten Y."/>
            <person name="Vincze T."/>
            <person name="Anton B.P."/>
            <person name="Clark T."/>
            <person name="Roberts R.J."/>
            <person name="Morgan R.D."/>
        </authorList>
    </citation>
    <scope>NUCLEOTIDE SEQUENCE [LARGE SCALE GENOMIC DNA]</scope>
    <source>
        <strain evidence="3 4">NEB 479</strain>
        <plasmid evidence="4">Plasmid pdrdi</plasmid>
    </source>
</reference>
<dbReference type="EMBL" id="CP031163">
    <property type="protein sequence ID" value="AXH00716.1"/>
    <property type="molecule type" value="Genomic_DNA"/>
</dbReference>
<dbReference type="RefSeq" id="WP_114673371.1">
    <property type="nucleotide sequence ID" value="NZ_CP031163.1"/>
</dbReference>
<dbReference type="Pfam" id="PF01939">
    <property type="entry name" value="NucS_C"/>
    <property type="match status" value="1"/>
</dbReference>
<dbReference type="GO" id="GO:0003677">
    <property type="term" value="F:DNA binding"/>
    <property type="evidence" value="ECO:0007669"/>
    <property type="project" value="UniProtKB-KW"/>
</dbReference>
<dbReference type="Proteomes" id="UP000253744">
    <property type="component" value="Plasmid pDrdI"/>
</dbReference>
<organism evidence="3 4">
    <name type="scientific">Deinococcus wulumuqiensis</name>
    <dbReference type="NCBI Taxonomy" id="980427"/>
    <lineage>
        <taxon>Bacteria</taxon>
        <taxon>Thermotogati</taxon>
        <taxon>Deinococcota</taxon>
        <taxon>Deinococci</taxon>
        <taxon>Deinococcales</taxon>
        <taxon>Deinococcaceae</taxon>
        <taxon>Deinococcus</taxon>
    </lineage>
</organism>
<protein>
    <submittedName>
        <fullName evidence="3">DUF91 domain-containing protein</fullName>
    </submittedName>
</protein>
<feature type="domain" description="Endonuclease NucS C-terminal" evidence="2">
    <location>
        <begin position="25"/>
        <end position="109"/>
    </location>
</feature>
<evidence type="ECO:0000313" key="3">
    <source>
        <dbReference type="EMBL" id="AXH00716.1"/>
    </source>
</evidence>
<dbReference type="InterPro" id="IPR011856">
    <property type="entry name" value="tRNA_endonuc-like_dom_sf"/>
</dbReference>
<evidence type="ECO:0000256" key="1">
    <source>
        <dbReference type="ARBA" id="ARBA00023125"/>
    </source>
</evidence>
<dbReference type="InterPro" id="IPR002793">
    <property type="entry name" value="Endonuclease_NucS"/>
</dbReference>
<evidence type="ECO:0000313" key="4">
    <source>
        <dbReference type="Proteomes" id="UP000253744"/>
    </source>
</evidence>
<name>A0A345ILZ3_9DEIO</name>
<dbReference type="GO" id="GO:0004519">
    <property type="term" value="F:endonuclease activity"/>
    <property type="evidence" value="ECO:0007669"/>
    <property type="project" value="InterPro"/>
</dbReference>
<evidence type="ECO:0000259" key="2">
    <source>
        <dbReference type="Pfam" id="PF01939"/>
    </source>
</evidence>
<proteinExistence type="predicted"/>
<keyword evidence="3" id="KW-0614">Plasmid</keyword>
<dbReference type="KEGG" id="dwu:DVJ83_16320"/>
<geneLocation type="plasmid" evidence="4">
    <name>pdrdi</name>
</geneLocation>
<dbReference type="AlphaFoldDB" id="A0A345ILZ3"/>
<dbReference type="CDD" id="cd22341">
    <property type="entry name" value="NucS-like"/>
    <property type="match status" value="1"/>
</dbReference>
<keyword evidence="1" id="KW-0238">DNA-binding</keyword>